<feature type="transmembrane region" description="Helical" evidence="1">
    <location>
        <begin position="9"/>
        <end position="27"/>
    </location>
</feature>
<dbReference type="InterPro" id="IPR014721">
    <property type="entry name" value="Ribsml_uS5_D2-typ_fold_subgr"/>
</dbReference>
<name>A0A0R2D0J1_9LACO</name>
<feature type="domain" description="PDZ" evidence="3">
    <location>
        <begin position="125"/>
        <end position="193"/>
    </location>
</feature>
<dbReference type="PANTHER" id="PTHR10046">
    <property type="entry name" value="ATP DEPENDENT LON PROTEASE FAMILY MEMBER"/>
    <property type="match status" value="1"/>
</dbReference>
<dbReference type="RefSeq" id="WP_056977969.1">
    <property type="nucleotide sequence ID" value="NZ_AYZR01000007.1"/>
</dbReference>
<organism evidence="4 5">
    <name type="scientific">Lentilactobacillus senioris DSM 24302 = JCM 17472</name>
    <dbReference type="NCBI Taxonomy" id="1423802"/>
    <lineage>
        <taxon>Bacteria</taxon>
        <taxon>Bacillati</taxon>
        <taxon>Bacillota</taxon>
        <taxon>Bacilli</taxon>
        <taxon>Lactobacillales</taxon>
        <taxon>Lactobacillaceae</taxon>
        <taxon>Lentilactobacillus</taxon>
    </lineage>
</organism>
<dbReference type="Pfam" id="PF13180">
    <property type="entry name" value="PDZ_2"/>
    <property type="match status" value="1"/>
</dbReference>
<dbReference type="InterPro" id="IPR027065">
    <property type="entry name" value="Lon_Prtase"/>
</dbReference>
<proteinExistence type="predicted"/>
<dbReference type="InterPro" id="IPR020568">
    <property type="entry name" value="Ribosomal_Su5_D2-typ_SF"/>
</dbReference>
<dbReference type="GO" id="GO:0004252">
    <property type="term" value="F:serine-type endopeptidase activity"/>
    <property type="evidence" value="ECO:0007669"/>
    <property type="project" value="InterPro"/>
</dbReference>
<keyword evidence="1" id="KW-1133">Transmembrane helix</keyword>
<dbReference type="Pfam" id="PF05362">
    <property type="entry name" value="Lon_C"/>
    <property type="match status" value="1"/>
</dbReference>
<evidence type="ECO:0000256" key="1">
    <source>
        <dbReference type="SAM" id="Phobius"/>
    </source>
</evidence>
<dbReference type="NCBIfam" id="NF041438">
    <property type="entry name" value="SepM_fam_S16"/>
    <property type="match status" value="1"/>
</dbReference>
<dbReference type="InterPro" id="IPR001478">
    <property type="entry name" value="PDZ"/>
</dbReference>
<evidence type="ECO:0000313" key="5">
    <source>
        <dbReference type="Proteomes" id="UP000051256"/>
    </source>
</evidence>
<dbReference type="InterPro" id="IPR036034">
    <property type="entry name" value="PDZ_sf"/>
</dbReference>
<keyword evidence="1" id="KW-0472">Membrane</keyword>
<dbReference type="GO" id="GO:0006508">
    <property type="term" value="P:proteolysis"/>
    <property type="evidence" value="ECO:0007669"/>
    <property type="project" value="InterPro"/>
</dbReference>
<dbReference type="EMBL" id="AYZR01000007">
    <property type="protein sequence ID" value="KRM94043.1"/>
    <property type="molecule type" value="Genomic_DNA"/>
</dbReference>
<dbReference type="GO" id="GO:0030163">
    <property type="term" value="P:protein catabolic process"/>
    <property type="evidence" value="ECO:0007669"/>
    <property type="project" value="InterPro"/>
</dbReference>
<gene>
    <name evidence="4" type="ORF">FC56_GL000023</name>
</gene>
<feature type="domain" description="Lon proteolytic" evidence="2">
    <location>
        <begin position="199"/>
        <end position="294"/>
    </location>
</feature>
<dbReference type="PATRIC" id="fig|1423802.4.peg.24"/>
<dbReference type="GO" id="GO:0005524">
    <property type="term" value="F:ATP binding"/>
    <property type="evidence" value="ECO:0007669"/>
    <property type="project" value="InterPro"/>
</dbReference>
<dbReference type="Gene3D" id="3.30.230.10">
    <property type="match status" value="1"/>
</dbReference>
<dbReference type="AlphaFoldDB" id="A0A0R2D0J1"/>
<evidence type="ECO:0000313" key="4">
    <source>
        <dbReference type="EMBL" id="KRM94043.1"/>
    </source>
</evidence>
<dbReference type="SUPFAM" id="SSF50156">
    <property type="entry name" value="PDZ domain-like"/>
    <property type="match status" value="1"/>
</dbReference>
<dbReference type="InterPro" id="IPR008269">
    <property type="entry name" value="Lon_proteolytic"/>
</dbReference>
<evidence type="ECO:0000259" key="2">
    <source>
        <dbReference type="Pfam" id="PF05362"/>
    </source>
</evidence>
<dbReference type="GO" id="GO:0004176">
    <property type="term" value="F:ATP-dependent peptidase activity"/>
    <property type="evidence" value="ECO:0007669"/>
    <property type="project" value="InterPro"/>
</dbReference>
<protein>
    <submittedName>
        <fullName evidence="4">S16 family peptidase</fullName>
    </submittedName>
</protein>
<dbReference type="STRING" id="1423802.FC56_GL000023"/>
<keyword evidence="1" id="KW-0812">Transmembrane</keyword>
<reference evidence="4 5" key="1">
    <citation type="journal article" date="2015" name="Genome Announc.">
        <title>Expanding the biotechnology potential of lactobacilli through comparative genomics of 213 strains and associated genera.</title>
        <authorList>
            <person name="Sun Z."/>
            <person name="Harris H.M."/>
            <person name="McCann A."/>
            <person name="Guo C."/>
            <person name="Argimon S."/>
            <person name="Zhang W."/>
            <person name="Yang X."/>
            <person name="Jeffery I.B."/>
            <person name="Cooney J.C."/>
            <person name="Kagawa T.F."/>
            <person name="Liu W."/>
            <person name="Song Y."/>
            <person name="Salvetti E."/>
            <person name="Wrobel A."/>
            <person name="Rasinkangas P."/>
            <person name="Parkhill J."/>
            <person name="Rea M.C."/>
            <person name="O'Sullivan O."/>
            <person name="Ritari J."/>
            <person name="Douillard F.P."/>
            <person name="Paul Ross R."/>
            <person name="Yang R."/>
            <person name="Briner A.E."/>
            <person name="Felis G.E."/>
            <person name="de Vos W.M."/>
            <person name="Barrangou R."/>
            <person name="Klaenhammer T.R."/>
            <person name="Caufield P.W."/>
            <person name="Cui Y."/>
            <person name="Zhang H."/>
            <person name="O'Toole P.W."/>
        </authorList>
    </citation>
    <scope>NUCLEOTIDE SEQUENCE [LARGE SCALE GENOMIC DNA]</scope>
    <source>
        <strain evidence="4 5">DSM 24302</strain>
    </source>
</reference>
<keyword evidence="5" id="KW-1185">Reference proteome</keyword>
<comment type="caution">
    <text evidence="4">The sequence shown here is derived from an EMBL/GenBank/DDBJ whole genome shotgun (WGS) entry which is preliminary data.</text>
</comment>
<dbReference type="SUPFAM" id="SSF54211">
    <property type="entry name" value="Ribosomal protein S5 domain 2-like"/>
    <property type="match status" value="1"/>
</dbReference>
<sequence>MKRKWPKSVFWWLIGILLLAAFLFWPLPKYIEGPGQASDINNFVKIKNHPDKRKGSFMLTSVGISQARPLTYLWAKMVPYYTIEDANDVTSGQNMVQYEQVQKFYMQSSINEAIFTAYKSAHQDVERKYNGIYVLDVQKNSKFKSKLAVGDVVTAIDGHHFKNSSGFVNYIKGKKAGTEVTISYERNGINKTAREPLVKISKQRAGIGIILTDNMTIQTKIPVKVNPGDVGGPSGGTMFALQIYGQLTNQDLRHGQKIAGTGTIDAEGNVGEIGGIDKKIIAAKRSGAKIFLAPYIKPTKSVLKFEPDHLTNYQLAKKTAKKYAPNMKVVPISTFEQAVSYLRNQKD</sequence>
<dbReference type="Proteomes" id="UP000051256">
    <property type="component" value="Unassembled WGS sequence"/>
</dbReference>
<evidence type="ECO:0000259" key="3">
    <source>
        <dbReference type="Pfam" id="PF13180"/>
    </source>
</evidence>
<accession>A0A0R2D0J1</accession>